<dbReference type="Gramene" id="mRNA:HanXRQr2_Chr06g0249951">
    <property type="protein sequence ID" value="mRNA:HanXRQr2_Chr06g0249951"/>
    <property type="gene ID" value="HanXRQr2_Chr06g0249951"/>
</dbReference>
<evidence type="ECO:0000313" key="2">
    <source>
        <dbReference type="Proteomes" id="UP000215914"/>
    </source>
</evidence>
<proteinExistence type="predicted"/>
<name>A0A9K3IRP7_HELAN</name>
<dbReference type="Proteomes" id="UP000215914">
    <property type="component" value="Unassembled WGS sequence"/>
</dbReference>
<gene>
    <name evidence="1" type="ORF">HanXRQr2_Chr06g0249951</name>
</gene>
<comment type="caution">
    <text evidence="1">The sequence shown here is derived from an EMBL/GenBank/DDBJ whole genome shotgun (WGS) entry which is preliminary data.</text>
</comment>
<organism evidence="1 2">
    <name type="scientific">Helianthus annuus</name>
    <name type="common">Common sunflower</name>
    <dbReference type="NCBI Taxonomy" id="4232"/>
    <lineage>
        <taxon>Eukaryota</taxon>
        <taxon>Viridiplantae</taxon>
        <taxon>Streptophyta</taxon>
        <taxon>Embryophyta</taxon>
        <taxon>Tracheophyta</taxon>
        <taxon>Spermatophyta</taxon>
        <taxon>Magnoliopsida</taxon>
        <taxon>eudicotyledons</taxon>
        <taxon>Gunneridae</taxon>
        <taxon>Pentapetalae</taxon>
        <taxon>asterids</taxon>
        <taxon>campanulids</taxon>
        <taxon>Asterales</taxon>
        <taxon>Asteraceae</taxon>
        <taxon>Asteroideae</taxon>
        <taxon>Heliantheae alliance</taxon>
        <taxon>Heliantheae</taxon>
        <taxon>Helianthus</taxon>
    </lineage>
</organism>
<dbReference type="AlphaFoldDB" id="A0A9K3IRP7"/>
<sequence length="47" mass="5651">MTNLFYHVRVDSLNGSNPLDTFLQICWFLEVVECYRRVVSWIKVFNP</sequence>
<evidence type="ECO:0000313" key="1">
    <source>
        <dbReference type="EMBL" id="KAF5801597.1"/>
    </source>
</evidence>
<reference evidence="1" key="2">
    <citation type="submission" date="2020-06" db="EMBL/GenBank/DDBJ databases">
        <title>Helianthus annuus Genome sequencing and assembly Release 2.</title>
        <authorList>
            <person name="Gouzy J."/>
            <person name="Langlade N."/>
            <person name="Munos S."/>
        </authorList>
    </citation>
    <scope>NUCLEOTIDE SEQUENCE</scope>
    <source>
        <tissue evidence="1">Leaves</tissue>
    </source>
</reference>
<keyword evidence="2" id="KW-1185">Reference proteome</keyword>
<accession>A0A9K3IRP7</accession>
<reference evidence="1" key="1">
    <citation type="journal article" date="2017" name="Nature">
        <title>The sunflower genome provides insights into oil metabolism, flowering and Asterid evolution.</title>
        <authorList>
            <person name="Badouin H."/>
            <person name="Gouzy J."/>
            <person name="Grassa C.J."/>
            <person name="Murat F."/>
            <person name="Staton S.E."/>
            <person name="Cottret L."/>
            <person name="Lelandais-Briere C."/>
            <person name="Owens G.L."/>
            <person name="Carrere S."/>
            <person name="Mayjonade B."/>
            <person name="Legrand L."/>
            <person name="Gill N."/>
            <person name="Kane N.C."/>
            <person name="Bowers J.E."/>
            <person name="Hubner S."/>
            <person name="Bellec A."/>
            <person name="Berard A."/>
            <person name="Berges H."/>
            <person name="Blanchet N."/>
            <person name="Boniface M.C."/>
            <person name="Brunel D."/>
            <person name="Catrice O."/>
            <person name="Chaidir N."/>
            <person name="Claudel C."/>
            <person name="Donnadieu C."/>
            <person name="Faraut T."/>
            <person name="Fievet G."/>
            <person name="Helmstetter N."/>
            <person name="King M."/>
            <person name="Knapp S.J."/>
            <person name="Lai Z."/>
            <person name="Le Paslier M.C."/>
            <person name="Lippi Y."/>
            <person name="Lorenzon L."/>
            <person name="Mandel J.R."/>
            <person name="Marage G."/>
            <person name="Marchand G."/>
            <person name="Marquand E."/>
            <person name="Bret-Mestries E."/>
            <person name="Morien E."/>
            <person name="Nambeesan S."/>
            <person name="Nguyen T."/>
            <person name="Pegot-Espagnet P."/>
            <person name="Pouilly N."/>
            <person name="Raftis F."/>
            <person name="Sallet E."/>
            <person name="Schiex T."/>
            <person name="Thomas J."/>
            <person name="Vandecasteele C."/>
            <person name="Vares D."/>
            <person name="Vear F."/>
            <person name="Vautrin S."/>
            <person name="Crespi M."/>
            <person name="Mangin B."/>
            <person name="Burke J.M."/>
            <person name="Salse J."/>
            <person name="Munos S."/>
            <person name="Vincourt P."/>
            <person name="Rieseberg L.H."/>
            <person name="Langlade N.B."/>
        </authorList>
    </citation>
    <scope>NUCLEOTIDE SEQUENCE</scope>
    <source>
        <tissue evidence="1">Leaves</tissue>
    </source>
</reference>
<dbReference type="EMBL" id="MNCJ02000321">
    <property type="protein sequence ID" value="KAF5801597.1"/>
    <property type="molecule type" value="Genomic_DNA"/>
</dbReference>
<protein>
    <submittedName>
        <fullName evidence="1">Uncharacterized protein</fullName>
    </submittedName>
</protein>